<evidence type="ECO:0000313" key="3">
    <source>
        <dbReference type="Proteomes" id="UP000050761"/>
    </source>
</evidence>
<evidence type="ECO:0000313" key="4">
    <source>
        <dbReference type="WBParaSite" id="HPBE_0002411101-mRNA-1"/>
    </source>
</evidence>
<reference evidence="2 3" key="1">
    <citation type="submission" date="2018-11" db="EMBL/GenBank/DDBJ databases">
        <authorList>
            <consortium name="Pathogen Informatics"/>
        </authorList>
    </citation>
    <scope>NUCLEOTIDE SEQUENCE [LARGE SCALE GENOMIC DNA]</scope>
</reference>
<dbReference type="Proteomes" id="UP000050761">
    <property type="component" value="Unassembled WGS sequence"/>
</dbReference>
<feature type="domain" description="DUF5641" evidence="1">
    <location>
        <begin position="85"/>
        <end position="153"/>
    </location>
</feature>
<reference evidence="4" key="2">
    <citation type="submission" date="2019-09" db="UniProtKB">
        <authorList>
            <consortium name="WormBaseParasite"/>
        </authorList>
    </citation>
    <scope>IDENTIFICATION</scope>
</reference>
<proteinExistence type="predicted"/>
<keyword evidence="3" id="KW-1185">Reference proteome</keyword>
<dbReference type="EMBL" id="UZAH01035852">
    <property type="protein sequence ID" value="VDP42886.1"/>
    <property type="molecule type" value="Genomic_DNA"/>
</dbReference>
<dbReference type="Pfam" id="PF18701">
    <property type="entry name" value="DUF5641"/>
    <property type="match status" value="1"/>
</dbReference>
<name>A0A183GN41_HELPZ</name>
<dbReference type="AlphaFoldDB" id="A0A183GN41"/>
<dbReference type="WBParaSite" id="HPBE_0002411101-mRNA-1">
    <property type="protein sequence ID" value="HPBE_0002411101-mRNA-1"/>
    <property type="gene ID" value="HPBE_0002411101"/>
</dbReference>
<protein>
    <submittedName>
        <fullName evidence="4">DUF5641 domain-containing protein</fullName>
    </submittedName>
</protein>
<sequence>MEKEAKDDFAQPEKDFQAAINKKALDEFRNTVQKKDDGYYNEFEVLPPMQTGEDLIEDQDYVSPAERLASQTKLQVVQAIDSSCRITEQFWQQWQSQYLTSLREKHQKKVGHRRGSSIAPKVGQVVLICDALQPHYMWKIGRIDELVANKDGV</sequence>
<accession>A0A3P8HHJ0</accession>
<organism evidence="3 4">
    <name type="scientific">Heligmosomoides polygyrus</name>
    <name type="common">Parasitic roundworm</name>
    <dbReference type="NCBI Taxonomy" id="6339"/>
    <lineage>
        <taxon>Eukaryota</taxon>
        <taxon>Metazoa</taxon>
        <taxon>Ecdysozoa</taxon>
        <taxon>Nematoda</taxon>
        <taxon>Chromadorea</taxon>
        <taxon>Rhabditida</taxon>
        <taxon>Rhabditina</taxon>
        <taxon>Rhabditomorpha</taxon>
        <taxon>Strongyloidea</taxon>
        <taxon>Heligmosomidae</taxon>
        <taxon>Heligmosomoides</taxon>
    </lineage>
</organism>
<dbReference type="OrthoDB" id="7762373at2759"/>
<evidence type="ECO:0000313" key="2">
    <source>
        <dbReference type="EMBL" id="VDP42886.1"/>
    </source>
</evidence>
<accession>A0A183GN41</accession>
<evidence type="ECO:0000259" key="1">
    <source>
        <dbReference type="Pfam" id="PF18701"/>
    </source>
</evidence>
<dbReference type="InterPro" id="IPR040676">
    <property type="entry name" value="DUF5641"/>
</dbReference>
<gene>
    <name evidence="2" type="ORF">HPBE_LOCUS24110</name>
</gene>